<feature type="signal peptide" evidence="1">
    <location>
        <begin position="1"/>
        <end position="27"/>
    </location>
</feature>
<protein>
    <recommendedName>
        <fullName evidence="4">SH3 domain-containing protein</fullName>
    </recommendedName>
</protein>
<comment type="caution">
    <text evidence="2">The sequence shown here is derived from an EMBL/GenBank/DDBJ whole genome shotgun (WGS) entry which is preliminary data.</text>
</comment>
<feature type="chain" id="PRO_5017375794" description="SH3 domain-containing protein" evidence="1">
    <location>
        <begin position="28"/>
        <end position="146"/>
    </location>
</feature>
<keyword evidence="1" id="KW-0732">Signal</keyword>
<dbReference type="EMBL" id="RBAL01000002">
    <property type="protein sequence ID" value="RKN45744.1"/>
    <property type="molecule type" value="Genomic_DNA"/>
</dbReference>
<name>A0A3A9ZD60_9ACTN</name>
<keyword evidence="3" id="KW-1185">Reference proteome</keyword>
<dbReference type="OrthoDB" id="5190759at2"/>
<evidence type="ECO:0000313" key="2">
    <source>
        <dbReference type="EMBL" id="RKN45744.1"/>
    </source>
</evidence>
<proteinExistence type="predicted"/>
<reference evidence="2 3" key="1">
    <citation type="journal article" date="2014" name="Int. J. Syst. Evol. Microbiol.">
        <title>Streptomyces hoynatensis sp. nov., isolated from deep marine sediment.</title>
        <authorList>
            <person name="Veyisoglu A."/>
            <person name="Sahin N."/>
        </authorList>
    </citation>
    <scope>NUCLEOTIDE SEQUENCE [LARGE SCALE GENOMIC DNA]</scope>
    <source>
        <strain evidence="2 3">KCTC 29097</strain>
    </source>
</reference>
<accession>A0A3A9ZD60</accession>
<dbReference type="RefSeq" id="WP_120675754.1">
    <property type="nucleotide sequence ID" value="NZ_RBAL01000002.1"/>
</dbReference>
<evidence type="ECO:0000313" key="3">
    <source>
        <dbReference type="Proteomes" id="UP000272474"/>
    </source>
</evidence>
<dbReference type="AlphaFoldDB" id="A0A3A9ZD60"/>
<evidence type="ECO:0008006" key="4">
    <source>
        <dbReference type="Google" id="ProtNLM"/>
    </source>
</evidence>
<sequence length="146" mass="15743">MARIPRGLLTVTALLGLAALAAPGAAAASDASDASAQDHPTAYNTKEQFLTADPERGMDTSCVERRISLGSGDYVWGIIGAGERTLYLGSGTYTWKDCLIPDDGFYVQQSTLNPDNPDWDTAILTDTWSMYGDQIAEWGSFLDPQF</sequence>
<evidence type="ECO:0000256" key="1">
    <source>
        <dbReference type="SAM" id="SignalP"/>
    </source>
</evidence>
<organism evidence="2 3">
    <name type="scientific">Streptomyces hoynatensis</name>
    <dbReference type="NCBI Taxonomy" id="1141874"/>
    <lineage>
        <taxon>Bacteria</taxon>
        <taxon>Bacillati</taxon>
        <taxon>Actinomycetota</taxon>
        <taxon>Actinomycetes</taxon>
        <taxon>Kitasatosporales</taxon>
        <taxon>Streptomycetaceae</taxon>
        <taxon>Streptomyces</taxon>
    </lineage>
</organism>
<dbReference type="Proteomes" id="UP000272474">
    <property type="component" value="Unassembled WGS sequence"/>
</dbReference>
<gene>
    <name evidence="2" type="ORF">D7294_04600</name>
</gene>